<organism evidence="1">
    <name type="scientific">marine sediment metagenome</name>
    <dbReference type="NCBI Taxonomy" id="412755"/>
    <lineage>
        <taxon>unclassified sequences</taxon>
        <taxon>metagenomes</taxon>
        <taxon>ecological metagenomes</taxon>
    </lineage>
</organism>
<comment type="caution">
    <text evidence="1">The sequence shown here is derived from an EMBL/GenBank/DDBJ whole genome shotgun (WGS) entry which is preliminary data.</text>
</comment>
<gene>
    <name evidence="1" type="ORF">S03H2_57813</name>
</gene>
<reference evidence="1" key="1">
    <citation type="journal article" date="2014" name="Front. Microbiol.">
        <title>High frequency of phylogenetically diverse reductive dehalogenase-homologous genes in deep subseafloor sedimentary metagenomes.</title>
        <authorList>
            <person name="Kawai M."/>
            <person name="Futagami T."/>
            <person name="Toyoda A."/>
            <person name="Takaki Y."/>
            <person name="Nishi S."/>
            <person name="Hori S."/>
            <person name="Arai W."/>
            <person name="Tsubouchi T."/>
            <person name="Morono Y."/>
            <person name="Uchiyama I."/>
            <person name="Ito T."/>
            <person name="Fujiyama A."/>
            <person name="Inagaki F."/>
            <person name="Takami H."/>
        </authorList>
    </citation>
    <scope>NUCLEOTIDE SEQUENCE</scope>
    <source>
        <strain evidence="1">Expedition CK06-06</strain>
    </source>
</reference>
<sequence length="129" mass="15459">SLKYTKTCDVIMNLLLRWRKMIETCINKILKHAKKKKKISSIPLNPVGKIEAVTKLFKKDKDFLEVIDMYKMFRKIEELRKERIGEFRKNVTLRVFYKGEEININLEQLKIYAEELEKFISTTKQFLPS</sequence>
<feature type="non-terminal residue" evidence="1">
    <location>
        <position position="1"/>
    </location>
</feature>
<dbReference type="AlphaFoldDB" id="X1KQ83"/>
<protein>
    <submittedName>
        <fullName evidence="1">Uncharacterized protein</fullName>
    </submittedName>
</protein>
<proteinExistence type="predicted"/>
<name>X1KQ83_9ZZZZ</name>
<dbReference type="EMBL" id="BARU01037070">
    <property type="protein sequence ID" value="GAH84168.1"/>
    <property type="molecule type" value="Genomic_DNA"/>
</dbReference>
<accession>X1KQ83</accession>
<evidence type="ECO:0000313" key="1">
    <source>
        <dbReference type="EMBL" id="GAH84168.1"/>
    </source>
</evidence>